<gene>
    <name evidence="1" type="ORF">AFUS01_LOCUS36263</name>
</gene>
<feature type="non-terminal residue" evidence="1">
    <location>
        <position position="180"/>
    </location>
</feature>
<evidence type="ECO:0000313" key="2">
    <source>
        <dbReference type="Proteomes" id="UP000708208"/>
    </source>
</evidence>
<evidence type="ECO:0000313" key="1">
    <source>
        <dbReference type="EMBL" id="CAG7826198.1"/>
    </source>
</evidence>
<proteinExistence type="predicted"/>
<sequence>MKTKPCVSKYFLKEVITKRGRSLEGFSLKRVPPRSTTFSEIIGTPLEGRFLPNVKFLKFPTCDLLNSTCKPMPKTFVQELVQASPKLQKLYGTIITQCLEFLLPMKLHNILEDFNFQPLLDPLDLVLEFALQEPQLKRLRFSTRLNDETAPVFHEWIDSDVRKVGNILDMLLKSSEHSLE</sequence>
<accession>A0A8J2PM86</accession>
<organism evidence="1 2">
    <name type="scientific">Allacma fusca</name>
    <dbReference type="NCBI Taxonomy" id="39272"/>
    <lineage>
        <taxon>Eukaryota</taxon>
        <taxon>Metazoa</taxon>
        <taxon>Ecdysozoa</taxon>
        <taxon>Arthropoda</taxon>
        <taxon>Hexapoda</taxon>
        <taxon>Collembola</taxon>
        <taxon>Symphypleona</taxon>
        <taxon>Sminthuridae</taxon>
        <taxon>Allacma</taxon>
    </lineage>
</organism>
<comment type="caution">
    <text evidence="1">The sequence shown here is derived from an EMBL/GenBank/DDBJ whole genome shotgun (WGS) entry which is preliminary data.</text>
</comment>
<dbReference type="Proteomes" id="UP000708208">
    <property type="component" value="Unassembled WGS sequence"/>
</dbReference>
<keyword evidence="2" id="KW-1185">Reference proteome</keyword>
<dbReference type="EMBL" id="CAJVCH010538947">
    <property type="protein sequence ID" value="CAG7826198.1"/>
    <property type="molecule type" value="Genomic_DNA"/>
</dbReference>
<dbReference type="AlphaFoldDB" id="A0A8J2PM86"/>
<name>A0A8J2PM86_9HEXA</name>
<protein>
    <submittedName>
        <fullName evidence="1">Uncharacterized protein</fullName>
    </submittedName>
</protein>
<reference evidence="1" key="1">
    <citation type="submission" date="2021-06" db="EMBL/GenBank/DDBJ databases">
        <authorList>
            <person name="Hodson N. C."/>
            <person name="Mongue J. A."/>
            <person name="Jaron S. K."/>
        </authorList>
    </citation>
    <scope>NUCLEOTIDE SEQUENCE</scope>
</reference>